<proteinExistence type="predicted"/>
<dbReference type="RefSeq" id="WP_189878942.1">
    <property type="nucleotide sequence ID" value="NZ_BMWA01000030.1"/>
</dbReference>
<feature type="compositionally biased region" description="Low complexity" evidence="1">
    <location>
        <begin position="284"/>
        <end position="293"/>
    </location>
</feature>
<keyword evidence="3" id="KW-1185">Reference proteome</keyword>
<evidence type="ECO:0000313" key="2">
    <source>
        <dbReference type="EMBL" id="MFC7016062.1"/>
    </source>
</evidence>
<sequence length="703" mass="71681">MSDDDSPDNVRHLPRIGAGPPPPVPPSPALDGDGDGPDEGPGTVRISAFDAPQVPYAPQSADSVPAALRSDGLDGTRPVPDAGPPRTGALSLAAILAIALAAFEGLQTWIQESGPRRAEASAHQRELELLAAKANADATRHRAETDRENARSRRVPSSHEYGRSALGRGSGGSGRGGGGIGAGRSVTGRTGPFSGSTQQRSPGPGGRMNNGSGRSGTGRNGSGSSAGGTGSGRNGGGSSRNGGSPGRSDASWRRNGGAGSRNSGSGGSGSRGTGSPGGSGSGRGDTASAGSGRRTARQTIADWWGKGKKTSGGSGSTPGAKNSGGDADKRAAVREAAKRTRSGPTFWDTAGDRAKDRWKRRPGTDTGGTAAGGARDTSKAPRTGNDGWTAPGDRVGFRDAVFDAMADRWKKRRERWSANGGPRPRRPGTPGSSDSRRKKEDRPGPSESSRPSGRPGQSAGTGPTGPDTDAGPGFGQARSSPFDADTGPSVTITVEQVDPPGAHAKRWEPDAIGPPQPALPRQGPPPLPRAPQRPAGPRPGTTRRKEPIPMPPVPARNASVPAPVAASVPAPSGMSAQHATEITLDDALKALTLLTTAGMETHDECADLAKQARRLLGELETMAQDLAVAHNVTGPRTLRAAATLIETVAQLVVQSERMARAALDAAETAEAEETAMARDYRPTQAATADAGLATPSARIHNEN</sequence>
<name>A0ABW2EB83_9ACTN</name>
<feature type="compositionally biased region" description="Gly residues" evidence="1">
    <location>
        <begin position="256"/>
        <end position="283"/>
    </location>
</feature>
<feature type="compositionally biased region" description="Low complexity" evidence="1">
    <location>
        <begin position="445"/>
        <end position="471"/>
    </location>
</feature>
<evidence type="ECO:0000256" key="1">
    <source>
        <dbReference type="SAM" id="MobiDB-lite"/>
    </source>
</evidence>
<gene>
    <name evidence="2" type="ORF">ACFQMH_31070</name>
</gene>
<feature type="compositionally biased region" description="Pro residues" evidence="1">
    <location>
        <begin position="512"/>
        <end position="537"/>
    </location>
</feature>
<accession>A0ABW2EB83</accession>
<comment type="caution">
    <text evidence="2">The sequence shown here is derived from an EMBL/GenBank/DDBJ whole genome shotgun (WGS) entry which is preliminary data.</text>
</comment>
<feature type="compositionally biased region" description="Basic and acidic residues" evidence="1">
    <location>
        <begin position="434"/>
        <end position="444"/>
    </location>
</feature>
<feature type="compositionally biased region" description="Basic and acidic residues" evidence="1">
    <location>
        <begin position="326"/>
        <end position="338"/>
    </location>
</feature>
<feature type="region of interest" description="Disordered" evidence="1">
    <location>
        <begin position="1"/>
        <end position="85"/>
    </location>
</feature>
<feature type="region of interest" description="Disordered" evidence="1">
    <location>
        <begin position="412"/>
        <end position="572"/>
    </location>
</feature>
<dbReference type="EMBL" id="JBHSYM010000073">
    <property type="protein sequence ID" value="MFC7016062.1"/>
    <property type="molecule type" value="Genomic_DNA"/>
</dbReference>
<protein>
    <submittedName>
        <fullName evidence="2">Uncharacterized protein</fullName>
    </submittedName>
</protein>
<feature type="compositionally biased region" description="Pro residues" evidence="1">
    <location>
        <begin position="19"/>
        <end position="28"/>
    </location>
</feature>
<feature type="compositionally biased region" description="Basic and acidic residues" evidence="1">
    <location>
        <begin position="138"/>
        <end position="151"/>
    </location>
</feature>
<reference evidence="3" key="1">
    <citation type="journal article" date="2019" name="Int. J. Syst. Evol. Microbiol.">
        <title>The Global Catalogue of Microorganisms (GCM) 10K type strain sequencing project: providing services to taxonomists for standard genome sequencing and annotation.</title>
        <authorList>
            <consortium name="The Broad Institute Genomics Platform"/>
            <consortium name="The Broad Institute Genome Sequencing Center for Infectious Disease"/>
            <person name="Wu L."/>
            <person name="Ma J."/>
        </authorList>
    </citation>
    <scope>NUCLEOTIDE SEQUENCE [LARGE SCALE GENOMIC DNA]</scope>
    <source>
        <strain evidence="3">JCM 4855</strain>
    </source>
</reference>
<dbReference type="Proteomes" id="UP001596409">
    <property type="component" value="Unassembled WGS sequence"/>
</dbReference>
<feature type="compositionally biased region" description="Gly residues" evidence="1">
    <location>
        <begin position="203"/>
        <end position="245"/>
    </location>
</feature>
<feature type="region of interest" description="Disordered" evidence="1">
    <location>
        <begin position="134"/>
        <end position="398"/>
    </location>
</feature>
<evidence type="ECO:0000313" key="3">
    <source>
        <dbReference type="Proteomes" id="UP001596409"/>
    </source>
</evidence>
<organism evidence="2 3">
    <name type="scientific">Streptomyces viridiviolaceus</name>
    <dbReference type="NCBI Taxonomy" id="68282"/>
    <lineage>
        <taxon>Bacteria</taxon>
        <taxon>Bacillati</taxon>
        <taxon>Actinomycetota</taxon>
        <taxon>Actinomycetes</taxon>
        <taxon>Kitasatosporales</taxon>
        <taxon>Streptomycetaceae</taxon>
        <taxon>Streptomyces</taxon>
    </lineage>
</organism>
<feature type="compositionally biased region" description="Low complexity" evidence="1">
    <location>
        <begin position="555"/>
        <end position="572"/>
    </location>
</feature>
<feature type="region of interest" description="Disordered" evidence="1">
    <location>
        <begin position="673"/>
        <end position="703"/>
    </location>
</feature>
<feature type="compositionally biased region" description="Gly residues" evidence="1">
    <location>
        <begin position="168"/>
        <end position="182"/>
    </location>
</feature>